<gene>
    <name evidence="2" type="ORF">KEF85_04235</name>
</gene>
<reference evidence="2" key="1">
    <citation type="submission" date="2021-04" db="EMBL/GenBank/DDBJ databases">
        <title>Draft genome sequence data of methanotrophic Methylovulum sp. strain S1L and Methylomonas sp. strain S2AM isolated from boreal lake water columns.</title>
        <authorList>
            <person name="Rissanen A.J."/>
            <person name="Mangayil R."/>
            <person name="Svenning M.M."/>
            <person name="Khanongnuch R."/>
        </authorList>
    </citation>
    <scope>NUCLEOTIDE SEQUENCE</scope>
    <source>
        <strain evidence="2">S2AM</strain>
    </source>
</reference>
<evidence type="ECO:0000313" key="3">
    <source>
        <dbReference type="Proteomes" id="UP000676649"/>
    </source>
</evidence>
<dbReference type="AlphaFoldDB" id="A0A975MPL1"/>
<accession>A0A975MPL1</accession>
<dbReference type="KEGG" id="mpad:KEF85_04235"/>
<evidence type="ECO:0000313" key="2">
    <source>
        <dbReference type="EMBL" id="QWF71693.1"/>
    </source>
</evidence>
<proteinExistence type="predicted"/>
<dbReference type="Proteomes" id="UP000676649">
    <property type="component" value="Chromosome"/>
</dbReference>
<feature type="region of interest" description="Disordered" evidence="1">
    <location>
        <begin position="50"/>
        <end position="69"/>
    </location>
</feature>
<keyword evidence="3" id="KW-1185">Reference proteome</keyword>
<organism evidence="2 3">
    <name type="scientific">Methylomonas paludis</name>
    <dbReference type="NCBI Taxonomy" id="1173101"/>
    <lineage>
        <taxon>Bacteria</taxon>
        <taxon>Pseudomonadati</taxon>
        <taxon>Pseudomonadota</taxon>
        <taxon>Gammaproteobacteria</taxon>
        <taxon>Methylococcales</taxon>
        <taxon>Methylococcaceae</taxon>
        <taxon>Methylomonas</taxon>
    </lineage>
</organism>
<dbReference type="RefSeq" id="WP_215583475.1">
    <property type="nucleotide sequence ID" value="NZ_CP073754.1"/>
</dbReference>
<protein>
    <submittedName>
        <fullName evidence="2">Uncharacterized protein</fullName>
    </submittedName>
</protein>
<name>A0A975MPL1_9GAMM</name>
<dbReference type="EMBL" id="CP073754">
    <property type="protein sequence ID" value="QWF71693.1"/>
    <property type="molecule type" value="Genomic_DNA"/>
</dbReference>
<evidence type="ECO:0000256" key="1">
    <source>
        <dbReference type="SAM" id="MobiDB-lite"/>
    </source>
</evidence>
<sequence>MAAHTIAEMQLLQSPNTYDLIYACRLHRFQDTEIAERKLPGKNRQTAQHLAGLHQARDRASARGWRVSC</sequence>